<dbReference type="EMBL" id="QTSX02002245">
    <property type="protein sequence ID" value="KAJ9076804.1"/>
    <property type="molecule type" value="Genomic_DNA"/>
</dbReference>
<sequence length="100" mass="10759">MVFTSNLFDGTSNQTSSSQASFNEVEVLNVEAPVYSQAFDAGNKEADLYLTHDPYGFDLFNSHFMSSSAPTSLPTPAKAANQPTNQNGSVRAQGLLTLNH</sequence>
<evidence type="ECO:0000313" key="2">
    <source>
        <dbReference type="Proteomes" id="UP001165960"/>
    </source>
</evidence>
<evidence type="ECO:0000313" key="1">
    <source>
        <dbReference type="EMBL" id="KAJ9076804.1"/>
    </source>
</evidence>
<protein>
    <submittedName>
        <fullName evidence="1">Uncharacterized protein</fullName>
    </submittedName>
</protein>
<accession>A0ACC2TQ78</accession>
<dbReference type="Proteomes" id="UP001165960">
    <property type="component" value="Unassembled WGS sequence"/>
</dbReference>
<reference evidence="1" key="1">
    <citation type="submission" date="2022-04" db="EMBL/GenBank/DDBJ databases">
        <title>Genome of the entomopathogenic fungus Entomophthora muscae.</title>
        <authorList>
            <person name="Elya C."/>
            <person name="Lovett B.R."/>
            <person name="Lee E."/>
            <person name="Macias A.M."/>
            <person name="Hajek A.E."/>
            <person name="De Bivort B.L."/>
            <person name="Kasson M.T."/>
            <person name="De Fine Licht H.H."/>
            <person name="Stajich J.E."/>
        </authorList>
    </citation>
    <scope>NUCLEOTIDE SEQUENCE</scope>
    <source>
        <strain evidence="1">Berkeley</strain>
    </source>
</reference>
<name>A0ACC2TQ78_9FUNG</name>
<proteinExistence type="predicted"/>
<keyword evidence="2" id="KW-1185">Reference proteome</keyword>
<gene>
    <name evidence="1" type="ORF">DSO57_1022752</name>
</gene>
<organism evidence="1 2">
    <name type="scientific">Entomophthora muscae</name>
    <dbReference type="NCBI Taxonomy" id="34485"/>
    <lineage>
        <taxon>Eukaryota</taxon>
        <taxon>Fungi</taxon>
        <taxon>Fungi incertae sedis</taxon>
        <taxon>Zoopagomycota</taxon>
        <taxon>Entomophthoromycotina</taxon>
        <taxon>Entomophthoromycetes</taxon>
        <taxon>Entomophthorales</taxon>
        <taxon>Entomophthoraceae</taxon>
        <taxon>Entomophthora</taxon>
    </lineage>
</organism>
<comment type="caution">
    <text evidence="1">The sequence shown here is derived from an EMBL/GenBank/DDBJ whole genome shotgun (WGS) entry which is preliminary data.</text>
</comment>